<name>A0A1Z5HUS8_9FIRM</name>
<accession>A0A1Z5HUS8</accession>
<organism evidence="1 2">
    <name type="scientific">Calderihabitans maritimus</name>
    <dbReference type="NCBI Taxonomy" id="1246530"/>
    <lineage>
        <taxon>Bacteria</taxon>
        <taxon>Bacillati</taxon>
        <taxon>Bacillota</taxon>
        <taxon>Clostridia</taxon>
        <taxon>Neomoorellales</taxon>
        <taxon>Calderihabitantaceae</taxon>
        <taxon>Calderihabitans</taxon>
    </lineage>
</organism>
<reference evidence="2" key="1">
    <citation type="journal article" date="2017" name="Appl. Environ. Microbiol.">
        <title>Genomic analysis of Calderihabitans maritimus KKC1, a thermophilic hydrogenogenic carboxydotrophic bacterium isolated from marine sediment.</title>
        <authorList>
            <person name="Omae K."/>
            <person name="Yoneda Y."/>
            <person name="Fukuyama Y."/>
            <person name="Yoshida T."/>
            <person name="Sako Y."/>
        </authorList>
    </citation>
    <scope>NUCLEOTIDE SEQUENCE [LARGE SCALE GENOMIC DNA]</scope>
    <source>
        <strain evidence="2">KKC1</strain>
    </source>
</reference>
<dbReference type="Proteomes" id="UP000197032">
    <property type="component" value="Unassembled WGS sequence"/>
</dbReference>
<dbReference type="AlphaFoldDB" id="A0A1Z5HUS8"/>
<evidence type="ECO:0000313" key="2">
    <source>
        <dbReference type="Proteomes" id="UP000197032"/>
    </source>
</evidence>
<keyword evidence="2" id="KW-1185">Reference proteome</keyword>
<evidence type="ECO:0000313" key="1">
    <source>
        <dbReference type="EMBL" id="GAW93085.1"/>
    </source>
</evidence>
<comment type="caution">
    <text evidence="1">The sequence shown here is derived from an EMBL/GenBank/DDBJ whole genome shotgun (WGS) entry which is preliminary data.</text>
</comment>
<gene>
    <name evidence="1" type="ORF">KKC1_22260</name>
</gene>
<sequence length="62" mass="7328">MIDETCKQRLVPQSIYSNRPSPKKGQLRLEFKPMLIAFSGAVWYYNFRQVENVVIEICFESK</sequence>
<protein>
    <submittedName>
        <fullName evidence="1">Uncharacterized protein</fullName>
    </submittedName>
</protein>
<dbReference type="EMBL" id="BDGJ01000115">
    <property type="protein sequence ID" value="GAW93085.1"/>
    <property type="molecule type" value="Genomic_DNA"/>
</dbReference>
<proteinExistence type="predicted"/>